<dbReference type="SMART" id="SM00228">
    <property type="entry name" value="PDZ"/>
    <property type="match status" value="6"/>
</dbReference>
<dbReference type="InterPro" id="IPR036034">
    <property type="entry name" value="PDZ_sf"/>
</dbReference>
<dbReference type="SUPFAM" id="SSF50156">
    <property type="entry name" value="PDZ domain-like"/>
    <property type="match status" value="6"/>
</dbReference>
<dbReference type="Proteomes" id="UP000265040">
    <property type="component" value="Chromosome 7"/>
</dbReference>
<dbReference type="GO" id="GO:0005923">
    <property type="term" value="C:bicellular tight junction"/>
    <property type="evidence" value="ECO:0007669"/>
    <property type="project" value="UniProtKB-SubCell"/>
</dbReference>
<dbReference type="CDD" id="cd06730">
    <property type="entry name" value="PDZ0_MAGI-1_3-like"/>
    <property type="match status" value="1"/>
</dbReference>
<feature type="compositionally biased region" description="Low complexity" evidence="14">
    <location>
        <begin position="842"/>
        <end position="853"/>
    </location>
</feature>
<dbReference type="Pfam" id="PF00595">
    <property type="entry name" value="PDZ"/>
    <property type="match status" value="5"/>
</dbReference>
<feature type="compositionally biased region" description="Basic and acidic residues" evidence="14">
    <location>
        <begin position="1403"/>
        <end position="1439"/>
    </location>
</feature>
<keyword evidence="9" id="KW-0472">Membrane</keyword>
<evidence type="ECO:0000256" key="14">
    <source>
        <dbReference type="SAM" id="MobiDB-lite"/>
    </source>
</evidence>
<dbReference type="Gene3D" id="2.20.70.10">
    <property type="match status" value="2"/>
</dbReference>
<protein>
    <recommendedName>
        <fullName evidence="11">Membrane-associated guanylate kinase, WW and PDZ domain-containing protein 1</fullName>
    </recommendedName>
    <alternativeName>
        <fullName evidence="12">BAI1-associated protein 1</fullName>
    </alternativeName>
    <alternativeName>
        <fullName evidence="13">Membrane-associated guanylate kinase inverted 1</fullName>
    </alternativeName>
</protein>
<evidence type="ECO:0000256" key="6">
    <source>
        <dbReference type="ARBA" id="ARBA00022741"/>
    </source>
</evidence>
<dbReference type="Gene3D" id="3.30.63.10">
    <property type="entry name" value="Guanylate Kinase phosphate binding domain"/>
    <property type="match status" value="1"/>
</dbReference>
<feature type="domain" description="WW" evidence="15">
    <location>
        <begin position="324"/>
        <end position="357"/>
    </location>
</feature>
<evidence type="ECO:0000313" key="18">
    <source>
        <dbReference type="Ensembl" id="ENSATEP00000042842.1"/>
    </source>
</evidence>
<reference evidence="18" key="3">
    <citation type="submission" date="2025-09" db="UniProtKB">
        <authorList>
            <consortium name="Ensembl"/>
        </authorList>
    </citation>
    <scope>IDENTIFICATION</scope>
</reference>
<name>A0A7N6A2U9_ANATE</name>
<organism evidence="18 19">
    <name type="scientific">Anabas testudineus</name>
    <name type="common">Climbing perch</name>
    <name type="synonym">Anthias testudineus</name>
    <dbReference type="NCBI Taxonomy" id="64144"/>
    <lineage>
        <taxon>Eukaryota</taxon>
        <taxon>Metazoa</taxon>
        <taxon>Chordata</taxon>
        <taxon>Craniata</taxon>
        <taxon>Vertebrata</taxon>
        <taxon>Euteleostomi</taxon>
        <taxon>Actinopterygii</taxon>
        <taxon>Neopterygii</taxon>
        <taxon>Teleostei</taxon>
        <taxon>Neoteleostei</taxon>
        <taxon>Acanthomorphata</taxon>
        <taxon>Anabantaria</taxon>
        <taxon>Anabantiformes</taxon>
        <taxon>Anabantoidei</taxon>
        <taxon>Anabantidae</taxon>
        <taxon>Anabas</taxon>
    </lineage>
</organism>
<feature type="compositionally biased region" description="Polar residues" evidence="14">
    <location>
        <begin position="1140"/>
        <end position="1166"/>
    </location>
</feature>
<evidence type="ECO:0000256" key="10">
    <source>
        <dbReference type="ARBA" id="ARBA00058771"/>
    </source>
</evidence>
<evidence type="ECO:0000256" key="3">
    <source>
        <dbReference type="ARBA" id="ARBA00022427"/>
    </source>
</evidence>
<feature type="compositionally biased region" description="Basic and acidic residues" evidence="14">
    <location>
        <begin position="1168"/>
        <end position="1189"/>
    </location>
</feature>
<dbReference type="FunFam" id="2.30.42.10:FF:000006">
    <property type="entry name" value="Membrane associated guanylate kinase, WW and PDZ domain containing 1"/>
    <property type="match status" value="1"/>
</dbReference>
<feature type="region of interest" description="Disordered" evidence="14">
    <location>
        <begin position="1016"/>
        <end position="1036"/>
    </location>
</feature>
<feature type="domain" description="PDZ" evidence="17">
    <location>
        <begin position="902"/>
        <end position="998"/>
    </location>
</feature>
<dbReference type="PROSITE" id="PS00856">
    <property type="entry name" value="GUANYLATE_KINASE_1"/>
    <property type="match status" value="1"/>
</dbReference>
<dbReference type="SMART" id="SM00072">
    <property type="entry name" value="GuKc"/>
    <property type="match status" value="1"/>
</dbReference>
<evidence type="ECO:0000256" key="9">
    <source>
        <dbReference type="ARBA" id="ARBA00023136"/>
    </source>
</evidence>
<feature type="compositionally biased region" description="Basic and acidic residues" evidence="14">
    <location>
        <begin position="1261"/>
        <end position="1280"/>
    </location>
</feature>
<feature type="compositionally biased region" description="Polar residues" evidence="14">
    <location>
        <begin position="192"/>
        <end position="218"/>
    </location>
</feature>
<dbReference type="GO" id="GO:0016020">
    <property type="term" value="C:membrane"/>
    <property type="evidence" value="ECO:0007669"/>
    <property type="project" value="UniProtKB-SubCell"/>
</dbReference>
<feature type="region of interest" description="Disordered" evidence="14">
    <location>
        <begin position="523"/>
        <end position="557"/>
    </location>
</feature>
<keyword evidence="6" id="KW-0547">Nucleotide-binding</keyword>
<dbReference type="PROSITE" id="PS50052">
    <property type="entry name" value="GUANYLATE_KINASE_2"/>
    <property type="match status" value="1"/>
</dbReference>
<feature type="domain" description="PDZ" evidence="17">
    <location>
        <begin position="409"/>
        <end position="478"/>
    </location>
</feature>
<evidence type="ECO:0000256" key="7">
    <source>
        <dbReference type="ARBA" id="ARBA00022840"/>
    </source>
</evidence>
<feature type="compositionally biased region" description="Polar residues" evidence="14">
    <location>
        <begin position="523"/>
        <end position="534"/>
    </location>
</feature>
<feature type="domain" description="WW" evidence="15">
    <location>
        <begin position="267"/>
        <end position="300"/>
    </location>
</feature>
<feature type="region of interest" description="Disordered" evidence="14">
    <location>
        <begin position="818"/>
        <end position="893"/>
    </location>
</feature>
<evidence type="ECO:0000256" key="2">
    <source>
        <dbReference type="ARBA" id="ARBA00004435"/>
    </source>
</evidence>
<dbReference type="FunFam" id="2.30.42.10:FF:000005">
    <property type="entry name" value="Membrane associated guanylate kinase, WW and PDZ domain containing 1"/>
    <property type="match status" value="1"/>
</dbReference>
<dbReference type="Pfam" id="PF16663">
    <property type="entry name" value="MAGI_u1"/>
    <property type="match status" value="1"/>
</dbReference>
<dbReference type="FunFam" id="3.30.63.10:FF:000003">
    <property type="entry name" value="Membrane-associated guanylate kinase, WW and PDZ domain-containing protein 3 isoform 1"/>
    <property type="match status" value="1"/>
</dbReference>
<reference evidence="18" key="1">
    <citation type="submission" date="2021-04" db="EMBL/GenBank/DDBJ databases">
        <authorList>
            <consortium name="Wellcome Sanger Institute Data Sharing"/>
        </authorList>
    </citation>
    <scope>NUCLEOTIDE SEQUENCE [LARGE SCALE GENOMIC DNA]</scope>
</reference>
<keyword evidence="19" id="KW-1185">Reference proteome</keyword>
<dbReference type="SUPFAM" id="SSF51045">
    <property type="entry name" value="WW domain"/>
    <property type="match status" value="2"/>
</dbReference>
<feature type="compositionally biased region" description="Gly residues" evidence="14">
    <location>
        <begin position="877"/>
        <end position="890"/>
    </location>
</feature>
<keyword evidence="5" id="KW-0677">Repeat</keyword>
<dbReference type="PANTHER" id="PTHR10316:SF77">
    <property type="entry name" value="MEMBRANE-ASSOCIATED GUANYLATE KINASE, WW AND PDZ DOMAIN-CONTAINING PROTEIN 1 ISOFORM X1"/>
    <property type="match status" value="1"/>
</dbReference>
<sequence length="1499" mass="165458">MSKVLQKRNHWITSVSECAVIRDASGELSVELRGGAENGEFPYIGQVKEDAVVYQDGKLCEGDLLLEVEGLPVSGLPLYDILSLTKCYNGPVRLKTVRQGHKLNKDLKHYLSLRFQKSSPDHELQKIIRANLYRHAVPCTTRPPRTGEVQGVDYNFLSVEDFLELEESGTLLEIGTYEGNYYGTPKPPRQPITGTVNLSDAGSQQSTPKRTKSYNDMQNARVVPADDDDDDQTTEMNNSFTGEGVEPNLDGQQTLAEPQVSPEDPLGPLPENWEMAYTENGELYFIDHNTKTTSWLDPRCRDKASRPLEECDDDGKLLHIIYMSTLPPGWERIDDPVYGVYYVDHINRKTQYENPVVEARRRKILEQQQQQPQPPEGERYIRVTFLRCAAGGKPFFTRNPAELKGTFINTKLKKSRRGFGFTVVGGDEPDEFLQIKSLVLDGPAAVDGKMETGDVIVSVNDTIVLGYTHAQVVKIFQSIPIGSMVDLALCRGYPLPFDPDDPNTSLVTSVAILDKEPIIVNGQETFDSPSNQAAPINGMREPRPHSPSAEVGSNSSHGYSSDVVTLASSIATQPELITIHMEKGDKGFGFTIADSLTGGGQRVKQIVDYPRCRGLKEGDILMEVNKRNVQNMSHNQVVDLLSKCPRGSEVTMLVQRGVVPAKRSPKLHQLERKDSQSSSQHSVCSHRSTHTDSPSHPPSAMPSEDPADGTYTLQKKPDPFKIWAQSRSMYESRLPDCQEQDIFLWRKDTGFGFRILGGNEPGEPIYIGHIVKYGAADEDGRLRSGDELICVDGTAVVGKSHQLVVQLMQQAAKQGHVNLTVRRKTPGYGVPKGEGDVPPSPASSHHSSTQAPSLTEGKRTPQGSQNSLNTVSSGSGSTSGIGSGGGGGSGSAVVPASLQPYDVEIQRGENEGFGFVIVSSVSRPDAGTTFAGNACVAMPHKIGRIIEGSPADRCGKLKVGDRILAVNGCSITNKSHSDIVNLIKEAGNTVSLRIIPGDESSNASLLTNAEKIATITTTHTPQQSSESRNNPKSKGDAEFYSVDLERDSKGFGFSLRGGREYNMDLYVLRLAEDGAAVRNGKMRVGDEILEINGESTKNMKHSRAIELIKNGGRRARLVLKRGDGSVPEYDGSSDGHPSTPGAQNTSEVRTLPPNSRYHTSLESSYSPDLHKPSRQEGAARGRDRDRSWNWDRAGSDQMDCQGQQFNPHHHHTWNNNHSLNTPRQQSPDNSNSSSSGNKKSRGRKVKKSESESGISKLLKTLRKDSSGKKAAAAEKMRGRELSSSSSTLDGRFRPQRRGSLDRSPTRKRASSPDRRRAKSMDRRAERAHRDRTPEREYDDGGFLSVTPERKLYERRLLKDSQMAGRVREATTPERSNNNGDSLSLSRGRTYDRTKKNGNLLRDSSPERREERHQMNGTPERRYQVERDSSPDSNYSRDELNYAAAPRLKDYYSMMKNNAAHNSAAYNNAGHKNNAVGHSPNQLPEPKRRLYKESPKDLSI</sequence>
<dbReference type="CDD" id="cd00201">
    <property type="entry name" value="WW"/>
    <property type="match status" value="2"/>
</dbReference>
<comment type="function">
    <text evidence="10">Plays a role in coupling actin fibers to cell junctions in endothelial cells, via its interaction with AMOTL2 and CDH5. May regulate acid-induced ASIC3 currents by modulating its expression at the cell surface.</text>
</comment>
<dbReference type="FunFam" id="2.20.70.10:FF:000002">
    <property type="entry name" value="Membrane-associated guanylate kinase, WW and PDZ domain-containing protein 3 isoform 1"/>
    <property type="match status" value="1"/>
</dbReference>
<feature type="domain" description="PDZ" evidence="17">
    <location>
        <begin position="1041"/>
        <end position="1123"/>
    </location>
</feature>
<dbReference type="GO" id="GO:0005634">
    <property type="term" value="C:nucleus"/>
    <property type="evidence" value="ECO:0007669"/>
    <property type="project" value="UniProtKB-ARBA"/>
</dbReference>
<dbReference type="InterPro" id="IPR027417">
    <property type="entry name" value="P-loop_NTPase"/>
</dbReference>
<keyword evidence="4" id="KW-0597">Phosphoprotein</keyword>
<dbReference type="GO" id="GO:0007165">
    <property type="term" value="P:signal transduction"/>
    <property type="evidence" value="ECO:0007669"/>
    <property type="project" value="TreeGrafter"/>
</dbReference>
<evidence type="ECO:0000259" key="15">
    <source>
        <dbReference type="PROSITE" id="PS50020"/>
    </source>
</evidence>
<accession>A0A7N6A2U9</accession>
<keyword evidence="3" id="KW-0796">Tight junction</keyword>
<dbReference type="CDD" id="cd06731">
    <property type="entry name" value="PDZ1_MAGI-1_3-like"/>
    <property type="match status" value="1"/>
</dbReference>
<dbReference type="GeneTree" id="ENSGT00940000155820"/>
<dbReference type="FunFam" id="2.30.42.10:FF:000012">
    <property type="entry name" value="Membrane associated guanylate kinase, WW and PDZ domain containing 1"/>
    <property type="match status" value="1"/>
</dbReference>
<dbReference type="PROSITE" id="PS50106">
    <property type="entry name" value="PDZ"/>
    <property type="match status" value="6"/>
</dbReference>
<feature type="compositionally biased region" description="Polar residues" evidence="14">
    <location>
        <begin position="1372"/>
        <end position="1386"/>
    </location>
</feature>
<keyword evidence="7" id="KW-0067">ATP-binding</keyword>
<feature type="region of interest" description="Disordered" evidence="14">
    <location>
        <begin position="661"/>
        <end position="716"/>
    </location>
</feature>
<dbReference type="PROSITE" id="PS50020">
    <property type="entry name" value="WW_DOMAIN_2"/>
    <property type="match status" value="2"/>
</dbReference>
<evidence type="ECO:0000259" key="17">
    <source>
        <dbReference type="PROSITE" id="PS50106"/>
    </source>
</evidence>
<dbReference type="Pfam" id="PF00397">
    <property type="entry name" value="WW"/>
    <property type="match status" value="2"/>
</dbReference>
<keyword evidence="8" id="KW-0965">Cell junction</keyword>
<dbReference type="CDD" id="cd06732">
    <property type="entry name" value="PDZ2_MAGI-1_3-like"/>
    <property type="match status" value="1"/>
</dbReference>
<reference evidence="18" key="2">
    <citation type="submission" date="2025-08" db="UniProtKB">
        <authorList>
            <consortium name="Ensembl"/>
        </authorList>
    </citation>
    <scope>IDENTIFICATION</scope>
</reference>
<dbReference type="InterPro" id="IPR001202">
    <property type="entry name" value="WW_dom"/>
</dbReference>
<dbReference type="FunFam" id="2.30.42.10:FF:000042">
    <property type="entry name" value="Membrane-associated guanylate kinase, WW and PDZ domain-containing protein 3 isoform 1"/>
    <property type="match status" value="1"/>
</dbReference>
<dbReference type="SUPFAM" id="SSF52540">
    <property type="entry name" value="P-loop containing nucleoside triphosphate hydrolases"/>
    <property type="match status" value="1"/>
</dbReference>
<dbReference type="Ensembl" id="ENSATET00000062345.2">
    <property type="protein sequence ID" value="ENSATEP00000042842.1"/>
    <property type="gene ID" value="ENSATEG00000007752.3"/>
</dbReference>
<evidence type="ECO:0000256" key="11">
    <source>
        <dbReference type="ARBA" id="ARBA00070829"/>
    </source>
</evidence>
<feature type="region of interest" description="Disordered" evidence="14">
    <location>
        <begin position="1362"/>
        <end position="1442"/>
    </location>
</feature>
<dbReference type="InterPro" id="IPR001478">
    <property type="entry name" value="PDZ"/>
</dbReference>
<dbReference type="FunFam" id="2.30.42.10:FF:000103">
    <property type="entry name" value="membrane-associated guanylate kinase, WW and PDZ domain-containing protein 1 isoform X2"/>
    <property type="match status" value="1"/>
</dbReference>
<feature type="compositionally biased region" description="Basic and acidic residues" evidence="14">
    <location>
        <begin position="1484"/>
        <end position="1499"/>
    </location>
</feature>
<feature type="domain" description="PDZ" evidence="17">
    <location>
        <begin position="17"/>
        <end position="100"/>
    </location>
</feature>
<feature type="compositionally biased region" description="Low complexity" evidence="14">
    <location>
        <begin position="676"/>
        <end position="694"/>
    </location>
</feature>
<dbReference type="FunFam" id="2.30.42.10:FF:000015">
    <property type="entry name" value="Membrane associated guanylate kinase, WW and PDZ domain containing 1"/>
    <property type="match status" value="1"/>
</dbReference>
<dbReference type="FunFam" id="2.20.70.10:FF:000001">
    <property type="entry name" value="Membrane-associated guanylate kinase, WW and PDZ domain-containing protein 1"/>
    <property type="match status" value="1"/>
</dbReference>
<dbReference type="InterPro" id="IPR008145">
    <property type="entry name" value="GK/Ca_channel_bsu"/>
</dbReference>
<feature type="region of interest" description="Disordered" evidence="14">
    <location>
        <begin position="1123"/>
        <end position="1343"/>
    </location>
</feature>
<dbReference type="InterPro" id="IPR020590">
    <property type="entry name" value="Guanylate_kinase_CS"/>
</dbReference>
<dbReference type="PROSITE" id="PS01159">
    <property type="entry name" value="WW_DOMAIN_1"/>
    <property type="match status" value="2"/>
</dbReference>
<dbReference type="CDD" id="cd06733">
    <property type="entry name" value="PDZ3_MAGI-1_3-like"/>
    <property type="match status" value="1"/>
</dbReference>
<dbReference type="GO" id="GO:0005737">
    <property type="term" value="C:cytoplasm"/>
    <property type="evidence" value="ECO:0007669"/>
    <property type="project" value="UniProtKB-ARBA"/>
</dbReference>
<evidence type="ECO:0000256" key="13">
    <source>
        <dbReference type="ARBA" id="ARBA00079517"/>
    </source>
</evidence>
<proteinExistence type="predicted"/>
<feature type="region of interest" description="Disordered" evidence="14">
    <location>
        <begin position="182"/>
        <end position="250"/>
    </location>
</feature>
<dbReference type="Gene3D" id="2.30.42.10">
    <property type="match status" value="6"/>
</dbReference>
<feature type="compositionally biased region" description="Polar residues" evidence="14">
    <location>
        <begin position="861"/>
        <end position="871"/>
    </location>
</feature>
<dbReference type="Pfam" id="PF00625">
    <property type="entry name" value="Guanylate_kin"/>
    <property type="match status" value="1"/>
</dbReference>
<feature type="domain" description="Guanylate kinase-like" evidence="16">
    <location>
        <begin position="108"/>
        <end position="184"/>
    </location>
</feature>
<feature type="domain" description="PDZ" evidence="17">
    <location>
        <begin position="741"/>
        <end position="823"/>
    </location>
</feature>
<feature type="compositionally biased region" description="Basic and acidic residues" evidence="14">
    <location>
        <begin position="1298"/>
        <end position="1335"/>
    </location>
</feature>
<evidence type="ECO:0000256" key="8">
    <source>
        <dbReference type="ARBA" id="ARBA00022949"/>
    </source>
</evidence>
<evidence type="ECO:0000259" key="16">
    <source>
        <dbReference type="PROSITE" id="PS50052"/>
    </source>
</evidence>
<dbReference type="Pfam" id="PF16666">
    <property type="entry name" value="MAGI_u5"/>
    <property type="match status" value="1"/>
</dbReference>
<dbReference type="InterPro" id="IPR008144">
    <property type="entry name" value="Guanylate_kin-like_dom"/>
</dbReference>
<dbReference type="GO" id="GO:0005524">
    <property type="term" value="F:ATP binding"/>
    <property type="evidence" value="ECO:0007669"/>
    <property type="project" value="UniProtKB-KW"/>
</dbReference>
<dbReference type="CDD" id="cd06734">
    <property type="entry name" value="PDZ4_MAGI-1_3-like"/>
    <property type="match status" value="1"/>
</dbReference>
<evidence type="ECO:0000256" key="5">
    <source>
        <dbReference type="ARBA" id="ARBA00022737"/>
    </source>
</evidence>
<feature type="compositionally biased region" description="Polar residues" evidence="14">
    <location>
        <begin position="1016"/>
        <end position="1032"/>
    </location>
</feature>
<feature type="domain" description="PDZ" evidence="17">
    <location>
        <begin position="578"/>
        <end position="656"/>
    </location>
</feature>
<evidence type="ECO:0000313" key="19">
    <source>
        <dbReference type="Proteomes" id="UP000265040"/>
    </source>
</evidence>
<feature type="region of interest" description="Disordered" evidence="14">
    <location>
        <begin position="1462"/>
        <end position="1499"/>
    </location>
</feature>
<comment type="subcellular location">
    <subcellularLocation>
        <location evidence="2">Cell junction</location>
        <location evidence="2">Tight junction</location>
    </subcellularLocation>
    <subcellularLocation>
        <location evidence="1">Membrane</location>
        <topology evidence="1">Peripheral membrane protein</topology>
    </subcellularLocation>
</comment>
<dbReference type="CDD" id="cd06735">
    <property type="entry name" value="PDZ5_MAGI-1_3-like"/>
    <property type="match status" value="1"/>
</dbReference>
<evidence type="ECO:0000256" key="12">
    <source>
        <dbReference type="ARBA" id="ARBA00078448"/>
    </source>
</evidence>
<dbReference type="SMART" id="SM00456">
    <property type="entry name" value="WW"/>
    <property type="match status" value="2"/>
</dbReference>
<dbReference type="InterPro" id="IPR036020">
    <property type="entry name" value="WW_dom_sf"/>
</dbReference>
<evidence type="ECO:0000256" key="4">
    <source>
        <dbReference type="ARBA" id="ARBA00022553"/>
    </source>
</evidence>
<evidence type="ECO:0000256" key="1">
    <source>
        <dbReference type="ARBA" id="ARBA00004170"/>
    </source>
</evidence>
<dbReference type="PANTHER" id="PTHR10316">
    <property type="entry name" value="MEMBRANE ASSOCIATED GUANYLATE KINASE-RELATED"/>
    <property type="match status" value="1"/>
</dbReference>